<dbReference type="Proteomes" id="UP000500741">
    <property type="component" value="Chromosome"/>
</dbReference>
<proteinExistence type="predicted"/>
<dbReference type="EMBL" id="CP049888">
    <property type="protein sequence ID" value="QIL50585.1"/>
    <property type="molecule type" value="Genomic_DNA"/>
</dbReference>
<protein>
    <submittedName>
        <fullName evidence="1">Uncharacterized protein</fullName>
    </submittedName>
</protein>
<dbReference type="RefSeq" id="WP_166010333.1">
    <property type="nucleotide sequence ID" value="NZ_CP049888.1"/>
</dbReference>
<evidence type="ECO:0000313" key="2">
    <source>
        <dbReference type="Proteomes" id="UP000500741"/>
    </source>
</evidence>
<evidence type="ECO:0000313" key="1">
    <source>
        <dbReference type="EMBL" id="QIL50585.1"/>
    </source>
</evidence>
<organism evidence="1 2">
    <name type="scientific">Weissella coleopterorum</name>
    <dbReference type="NCBI Taxonomy" id="2714949"/>
    <lineage>
        <taxon>Bacteria</taxon>
        <taxon>Bacillati</taxon>
        <taxon>Bacillota</taxon>
        <taxon>Bacilli</taxon>
        <taxon>Lactobacillales</taxon>
        <taxon>Lactobacillaceae</taxon>
        <taxon>Weissella</taxon>
    </lineage>
</organism>
<reference evidence="1 2" key="1">
    <citation type="submission" date="2020-03" db="EMBL/GenBank/DDBJ databases">
        <title>Weissella sp. nov., isolated from Cybister lewisianus.</title>
        <authorList>
            <person name="Hyun D.-W."/>
            <person name="Bae J.-W."/>
        </authorList>
    </citation>
    <scope>NUCLEOTIDE SEQUENCE [LARGE SCALE GENOMIC DNA]</scope>
    <source>
        <strain evidence="1 2">HDW19</strain>
    </source>
</reference>
<dbReference type="KEGG" id="wco:G7084_04215"/>
<dbReference type="AlphaFoldDB" id="A0A6G8B046"/>
<sequence>MLQVGSWFKFKQTEPWTVIKNDAATNSVLFYTHGYGEIWIMADSLVEV</sequence>
<accession>A0A6G8B046</accession>
<name>A0A6G8B046_9LACO</name>
<keyword evidence="2" id="KW-1185">Reference proteome</keyword>
<gene>
    <name evidence="1" type="ORF">G7084_04215</name>
</gene>